<protein>
    <submittedName>
        <fullName evidence="1">(Mediterranean fruit fly) hypothetical protein</fullName>
    </submittedName>
</protein>
<dbReference type="AlphaFoldDB" id="A0A811UUG0"/>
<evidence type="ECO:0000313" key="1">
    <source>
        <dbReference type="EMBL" id="CAD7001615.1"/>
    </source>
</evidence>
<organism evidence="1 2">
    <name type="scientific">Ceratitis capitata</name>
    <name type="common">Mediterranean fruit fly</name>
    <name type="synonym">Tephritis capitata</name>
    <dbReference type="NCBI Taxonomy" id="7213"/>
    <lineage>
        <taxon>Eukaryota</taxon>
        <taxon>Metazoa</taxon>
        <taxon>Ecdysozoa</taxon>
        <taxon>Arthropoda</taxon>
        <taxon>Hexapoda</taxon>
        <taxon>Insecta</taxon>
        <taxon>Pterygota</taxon>
        <taxon>Neoptera</taxon>
        <taxon>Endopterygota</taxon>
        <taxon>Diptera</taxon>
        <taxon>Brachycera</taxon>
        <taxon>Muscomorpha</taxon>
        <taxon>Tephritoidea</taxon>
        <taxon>Tephritidae</taxon>
        <taxon>Ceratitis</taxon>
        <taxon>Ceratitis</taxon>
    </lineage>
</organism>
<reference evidence="1" key="1">
    <citation type="submission" date="2020-11" db="EMBL/GenBank/DDBJ databases">
        <authorList>
            <person name="Whitehead M."/>
        </authorList>
    </citation>
    <scope>NUCLEOTIDE SEQUENCE</scope>
    <source>
        <strain evidence="1">EGII</strain>
    </source>
</reference>
<dbReference type="Proteomes" id="UP000606786">
    <property type="component" value="Unassembled WGS sequence"/>
</dbReference>
<dbReference type="EMBL" id="CAJHJT010000023">
    <property type="protein sequence ID" value="CAD7001615.1"/>
    <property type="molecule type" value="Genomic_DNA"/>
</dbReference>
<sequence length="171" mass="19531">MIEKMMELNIKNLPENQNDIESMIKKQTSLIDGTLNVLRKTKTDVNNQFIKIDNQINSIQNLMTNAIDVFRFSTTFQLITMQIQTILNECENTQTAVINMLIDVNHQRINPSLIKPSQLVKEIQNIKLKLPSKLKLRGEGENELKEALKTMTAKGIIVDNKSVINTEIPLL</sequence>
<proteinExistence type="predicted"/>
<accession>A0A811UUG0</accession>
<evidence type="ECO:0000313" key="2">
    <source>
        <dbReference type="Proteomes" id="UP000606786"/>
    </source>
</evidence>
<name>A0A811UUG0_CERCA</name>
<comment type="caution">
    <text evidence="1">The sequence shown here is derived from an EMBL/GenBank/DDBJ whole genome shotgun (WGS) entry which is preliminary data.</text>
</comment>
<gene>
    <name evidence="1" type="ORF">CCAP1982_LOCUS10109</name>
</gene>
<keyword evidence="2" id="KW-1185">Reference proteome</keyword>